<name>A0A0F3QI77_RICBE</name>
<gene>
    <name evidence="3" type="ORF">RBEMOGI_0595</name>
</gene>
<dbReference type="STRING" id="33990.A3306_06035"/>
<protein>
    <submittedName>
        <fullName evidence="3">Methyltransferase domain protein</fullName>
    </submittedName>
</protein>
<sequence length="350" mass="40246">MVEKNKIIEKWYSADIFYTKIKEFINPAFSIMDIGCGIRPQQYIIPDLLICVEPHQEYVEILKKNLSGTNSIIIPFEAKVVLETFLDKSVDLIFLMDVIEHMPKEMGKEILVECERVARKQIIIFTPLGFMPQEVHDTDGWNLHGGEWQEHKSGWYPNDFPDWNIIGCKNLHTHDFKGQALSTPYGGFYAIKNVTHFENCFNDVYAKEILLNATSNLESLKAIFPQFINQTIYNELMRSTLKSALSVCQRTTELLVTKGKTTPIKEILEMVHNEKVNFFINAVQECLLKINNFASQFKDLNDLQCLLNSANAQINHLQELLKSTTNQLEVLKGQLKIKEQALESNNKNLS</sequence>
<dbReference type="GO" id="GO:0008757">
    <property type="term" value="F:S-adenosylmethionine-dependent methyltransferase activity"/>
    <property type="evidence" value="ECO:0007669"/>
    <property type="project" value="InterPro"/>
</dbReference>
<keyword evidence="1" id="KW-0175">Coiled coil</keyword>
<comment type="caution">
    <text evidence="3">The sequence shown here is derived from an EMBL/GenBank/DDBJ whole genome shotgun (WGS) entry which is preliminary data.</text>
</comment>
<dbReference type="AlphaFoldDB" id="A0A0F3QI77"/>
<evidence type="ECO:0000259" key="2">
    <source>
        <dbReference type="Pfam" id="PF08241"/>
    </source>
</evidence>
<dbReference type="InterPro" id="IPR029063">
    <property type="entry name" value="SAM-dependent_MTases_sf"/>
</dbReference>
<dbReference type="SUPFAM" id="SSF53335">
    <property type="entry name" value="S-adenosyl-L-methionine-dependent methyltransferases"/>
    <property type="match status" value="1"/>
</dbReference>
<evidence type="ECO:0000313" key="3">
    <source>
        <dbReference type="EMBL" id="KJV91977.1"/>
    </source>
</evidence>
<proteinExistence type="predicted"/>
<keyword evidence="3" id="KW-0808">Transferase</keyword>
<organism evidence="3 4">
    <name type="scientific">Rickettsia bellii str. RML Mogi</name>
    <dbReference type="NCBI Taxonomy" id="1359194"/>
    <lineage>
        <taxon>Bacteria</taxon>
        <taxon>Pseudomonadati</taxon>
        <taxon>Pseudomonadota</taxon>
        <taxon>Alphaproteobacteria</taxon>
        <taxon>Rickettsiales</taxon>
        <taxon>Rickettsiaceae</taxon>
        <taxon>Rickettsieae</taxon>
        <taxon>Rickettsia</taxon>
        <taxon>belli group</taxon>
    </lineage>
</organism>
<feature type="coiled-coil region" evidence="1">
    <location>
        <begin position="300"/>
        <end position="348"/>
    </location>
</feature>
<evidence type="ECO:0000313" key="4">
    <source>
        <dbReference type="Proteomes" id="UP000033689"/>
    </source>
</evidence>
<dbReference type="GO" id="GO:0032259">
    <property type="term" value="P:methylation"/>
    <property type="evidence" value="ECO:0007669"/>
    <property type="project" value="UniProtKB-KW"/>
</dbReference>
<keyword evidence="3" id="KW-0489">Methyltransferase</keyword>
<dbReference type="PATRIC" id="fig|1359194.3.peg.605"/>
<evidence type="ECO:0000256" key="1">
    <source>
        <dbReference type="SAM" id="Coils"/>
    </source>
</evidence>
<dbReference type="InterPro" id="IPR013216">
    <property type="entry name" value="Methyltransf_11"/>
</dbReference>
<reference evidence="3 4" key="1">
    <citation type="submission" date="2015-02" db="EMBL/GenBank/DDBJ databases">
        <title>Genome Sequencing of Rickettsiales.</title>
        <authorList>
            <person name="Daugherty S.C."/>
            <person name="Su Q."/>
            <person name="Abolude K."/>
            <person name="Beier-Sexton M."/>
            <person name="Carlyon J.A."/>
            <person name="Carter R."/>
            <person name="Day N.P."/>
            <person name="Dumler S.J."/>
            <person name="Dyachenko V."/>
            <person name="Godinez A."/>
            <person name="Kurtti T.J."/>
            <person name="Lichay M."/>
            <person name="Mullins K.E."/>
            <person name="Ott S."/>
            <person name="Pappas-Brown V."/>
            <person name="Paris D.H."/>
            <person name="Patel P."/>
            <person name="Richards A.L."/>
            <person name="Sadzewicz L."/>
            <person name="Sears K."/>
            <person name="Seidman D."/>
            <person name="Sengamalay N."/>
            <person name="Stenos J."/>
            <person name="Tallon L.J."/>
            <person name="Vincent G."/>
            <person name="Fraser C.M."/>
            <person name="Munderloh U."/>
            <person name="Dunning-Hotopp J.C."/>
        </authorList>
    </citation>
    <scope>NUCLEOTIDE SEQUENCE [LARGE SCALE GENOMIC DNA]</scope>
    <source>
        <strain evidence="3 4">RML Mogi</strain>
    </source>
</reference>
<dbReference type="Pfam" id="PF08241">
    <property type="entry name" value="Methyltransf_11"/>
    <property type="match status" value="1"/>
</dbReference>
<accession>A0A0F3QI77</accession>
<dbReference type="EMBL" id="LAOJ01000001">
    <property type="protein sequence ID" value="KJV91977.1"/>
    <property type="molecule type" value="Genomic_DNA"/>
</dbReference>
<dbReference type="Gene3D" id="3.40.50.150">
    <property type="entry name" value="Vaccinia Virus protein VP39"/>
    <property type="match status" value="1"/>
</dbReference>
<dbReference type="RefSeq" id="WP_045799665.1">
    <property type="nucleotide sequence ID" value="NZ_LAOJ01000001.1"/>
</dbReference>
<dbReference type="Proteomes" id="UP000033689">
    <property type="component" value="Unassembled WGS sequence"/>
</dbReference>
<feature type="domain" description="Methyltransferase type 11" evidence="2">
    <location>
        <begin position="33"/>
        <end position="120"/>
    </location>
</feature>